<keyword evidence="2" id="KW-1185">Reference proteome</keyword>
<dbReference type="RefSeq" id="XP_018742944.1">
    <property type="nucleotide sequence ID" value="XM_018903676.1"/>
</dbReference>
<sequence>MGEIPVNKSNATINSMTALKTVEGSYSLTNLGVSFHERFCSAEHAESYLASIVHEAMKFCHLSVHFTANKHQLKSVYLSTGASSQKKPLRILSSRVTPSRMLVWRVWFCLQDLSSTQDLHTECQGGNSGIQWLSRLLRCFSDFHAAVFFPPSIASYCVVWFMPNAVVCGPTGHQDISTTQSPPTALIHVYCSLEYMYIITRWITDY</sequence>
<dbReference type="EMBL" id="DS022242">
    <property type="protein sequence ID" value="EWG36753.1"/>
    <property type="molecule type" value="Genomic_DNA"/>
</dbReference>
<evidence type="ECO:0000313" key="2">
    <source>
        <dbReference type="Proteomes" id="UP000009096"/>
    </source>
</evidence>
<gene>
    <name evidence="1" type="ORF">FVEG_14708</name>
</gene>
<dbReference type="VEuPathDB" id="FungiDB:FVEG_14708"/>
<accession>W7LAX6</accession>
<proteinExistence type="predicted"/>
<dbReference type="AlphaFoldDB" id="W7LAX6"/>
<dbReference type="GeneID" id="30071584"/>
<dbReference type="EMBL" id="CM000578">
    <property type="protein sequence ID" value="EWG36753.1"/>
    <property type="molecule type" value="Genomic_DNA"/>
</dbReference>
<organism evidence="1 2">
    <name type="scientific">Gibberella moniliformis (strain M3125 / FGSC 7600)</name>
    <name type="common">Maize ear and stalk rot fungus</name>
    <name type="synonym">Fusarium verticillioides</name>
    <dbReference type="NCBI Taxonomy" id="334819"/>
    <lineage>
        <taxon>Eukaryota</taxon>
        <taxon>Fungi</taxon>
        <taxon>Dikarya</taxon>
        <taxon>Ascomycota</taxon>
        <taxon>Pezizomycotina</taxon>
        <taxon>Sordariomycetes</taxon>
        <taxon>Hypocreomycetidae</taxon>
        <taxon>Hypocreales</taxon>
        <taxon>Nectriaceae</taxon>
        <taxon>Fusarium</taxon>
        <taxon>Fusarium fujikuroi species complex</taxon>
    </lineage>
</organism>
<reference evidence="1 2" key="1">
    <citation type="journal article" date="2010" name="Nature">
        <title>Comparative genomics reveals mobile pathogenicity chromosomes in Fusarium.</title>
        <authorList>
            <person name="Ma L.J."/>
            <person name="van der Does H.C."/>
            <person name="Borkovich K.A."/>
            <person name="Coleman J.J."/>
            <person name="Daboussi M.J."/>
            <person name="Di Pietro A."/>
            <person name="Dufresne M."/>
            <person name="Freitag M."/>
            <person name="Grabherr M."/>
            <person name="Henrissat B."/>
            <person name="Houterman P.M."/>
            <person name="Kang S."/>
            <person name="Shim W.B."/>
            <person name="Woloshuk C."/>
            <person name="Xie X."/>
            <person name="Xu J.R."/>
            <person name="Antoniw J."/>
            <person name="Baker S.E."/>
            <person name="Bluhm B.H."/>
            <person name="Breakspear A."/>
            <person name="Brown D.W."/>
            <person name="Butchko R.A."/>
            <person name="Chapman S."/>
            <person name="Coulson R."/>
            <person name="Coutinho P.M."/>
            <person name="Danchin E.G."/>
            <person name="Diener A."/>
            <person name="Gale L.R."/>
            <person name="Gardiner D.M."/>
            <person name="Goff S."/>
            <person name="Hammond-Kosack K.E."/>
            <person name="Hilburn K."/>
            <person name="Hua-Van A."/>
            <person name="Jonkers W."/>
            <person name="Kazan K."/>
            <person name="Kodira C.D."/>
            <person name="Koehrsen M."/>
            <person name="Kumar L."/>
            <person name="Lee Y.H."/>
            <person name="Li L."/>
            <person name="Manners J.M."/>
            <person name="Miranda-Saavedra D."/>
            <person name="Mukherjee M."/>
            <person name="Park G."/>
            <person name="Park J."/>
            <person name="Park S.Y."/>
            <person name="Proctor R.H."/>
            <person name="Regev A."/>
            <person name="Ruiz-Roldan M.C."/>
            <person name="Sain D."/>
            <person name="Sakthikumar S."/>
            <person name="Sykes S."/>
            <person name="Schwartz D.C."/>
            <person name="Turgeon B.G."/>
            <person name="Wapinski I."/>
            <person name="Yoder O."/>
            <person name="Young S."/>
            <person name="Zeng Q."/>
            <person name="Zhou S."/>
            <person name="Galagan J."/>
            <person name="Cuomo C.A."/>
            <person name="Kistler H.C."/>
            <person name="Rep M."/>
        </authorList>
    </citation>
    <scope>NUCLEOTIDE SEQUENCE [LARGE SCALE GENOMIC DNA]</scope>
    <source>
        <strain evidence="2">M3125 / FGSC 7600</strain>
    </source>
</reference>
<dbReference type="Proteomes" id="UP000009096">
    <property type="component" value="Chromosome 1"/>
</dbReference>
<dbReference type="KEGG" id="fvr:FVEG_14708"/>
<name>W7LAX6_GIBM7</name>
<evidence type="ECO:0000313" key="1">
    <source>
        <dbReference type="EMBL" id="EWG36753.1"/>
    </source>
</evidence>
<protein>
    <submittedName>
        <fullName evidence="1">Uncharacterized protein</fullName>
    </submittedName>
</protein>